<evidence type="ECO:0000313" key="2">
    <source>
        <dbReference type="Proteomes" id="UP001633002"/>
    </source>
</evidence>
<organism evidence="1 2">
    <name type="scientific">Riccia sorocarpa</name>
    <dbReference type="NCBI Taxonomy" id="122646"/>
    <lineage>
        <taxon>Eukaryota</taxon>
        <taxon>Viridiplantae</taxon>
        <taxon>Streptophyta</taxon>
        <taxon>Embryophyta</taxon>
        <taxon>Marchantiophyta</taxon>
        <taxon>Marchantiopsida</taxon>
        <taxon>Marchantiidae</taxon>
        <taxon>Marchantiales</taxon>
        <taxon>Ricciaceae</taxon>
        <taxon>Riccia</taxon>
    </lineage>
</organism>
<evidence type="ECO:0000313" key="1">
    <source>
        <dbReference type="EMBL" id="KAL3680124.1"/>
    </source>
</evidence>
<accession>A0ABD3GQU6</accession>
<keyword evidence="2" id="KW-1185">Reference proteome</keyword>
<reference evidence="1 2" key="1">
    <citation type="submission" date="2024-09" db="EMBL/GenBank/DDBJ databases">
        <title>Chromosome-scale assembly of Riccia sorocarpa.</title>
        <authorList>
            <person name="Paukszto L."/>
        </authorList>
    </citation>
    <scope>NUCLEOTIDE SEQUENCE [LARGE SCALE GENOMIC DNA]</scope>
    <source>
        <strain evidence="1">LP-2024</strain>
        <tissue evidence="1">Aerial parts of the thallus</tissue>
    </source>
</reference>
<sequence length="219" mass="25945">MQACAMSWVRPVNRVERTDNGWRIRADTMFLEFPYRTWFRFPTDTIVTIPTIFRDMRRGTDLVGAISWHRPVSRVERTDNGWKIRANNLFLEFPWHTWFRFPIDTIVTIPTIFSDLRRGMDKEHSLDWGRFELPAEFEIPPGYDILLPTYVPYGIHEGTVRMPSKKKCRIIPRVDMRYRMEDPDDPAACSFWVHGDLKFLFPDGTYIYVDSLPPELAPL</sequence>
<proteinExistence type="predicted"/>
<gene>
    <name evidence="1" type="ORF">R1sor_023080</name>
</gene>
<comment type="caution">
    <text evidence="1">The sequence shown here is derived from an EMBL/GenBank/DDBJ whole genome shotgun (WGS) entry which is preliminary data.</text>
</comment>
<dbReference type="EMBL" id="JBJQOH010000007">
    <property type="protein sequence ID" value="KAL3680124.1"/>
    <property type="molecule type" value="Genomic_DNA"/>
</dbReference>
<protein>
    <submittedName>
        <fullName evidence="1">Uncharacterized protein</fullName>
    </submittedName>
</protein>
<name>A0ABD3GQU6_9MARC</name>
<dbReference type="Proteomes" id="UP001633002">
    <property type="component" value="Unassembled WGS sequence"/>
</dbReference>
<dbReference type="AlphaFoldDB" id="A0ABD3GQU6"/>